<dbReference type="InterPro" id="IPR003594">
    <property type="entry name" value="HATPase_dom"/>
</dbReference>
<name>A0A0F3GTK3_9BACT</name>
<proteinExistence type="predicted"/>
<comment type="caution">
    <text evidence="4">The sequence shown here is derived from an EMBL/GenBank/DDBJ whole genome shotgun (WGS) entry which is preliminary data.</text>
</comment>
<evidence type="ECO:0000259" key="3">
    <source>
        <dbReference type="Pfam" id="PF02518"/>
    </source>
</evidence>
<reference evidence="4 5" key="1">
    <citation type="submission" date="2015-02" db="EMBL/GenBank/DDBJ databases">
        <title>Single-cell genomics of uncultivated deep-branching MTB reveals a conserved set of magnetosome genes.</title>
        <authorList>
            <person name="Kolinko S."/>
            <person name="Richter M."/>
            <person name="Glockner F.O."/>
            <person name="Brachmann A."/>
            <person name="Schuler D."/>
        </authorList>
    </citation>
    <scope>NUCLEOTIDE SEQUENCE [LARGE SCALE GENOMIC DNA]</scope>
    <source>
        <strain evidence="4">TM-1</strain>
    </source>
</reference>
<keyword evidence="4" id="KW-0418">Kinase</keyword>
<sequence length="55" mass="6068">MIDRIFEPYYSTNGSEGTGIGIYMSKTIIETNMGGRLMVRNVDGGAEFTIVLMCN</sequence>
<protein>
    <recommendedName>
        <fullName evidence="2">histidine kinase</fullName>
        <ecNumber evidence="2">2.7.13.3</ecNumber>
    </recommendedName>
</protein>
<dbReference type="SUPFAM" id="SSF55874">
    <property type="entry name" value="ATPase domain of HSP90 chaperone/DNA topoisomerase II/histidine kinase"/>
    <property type="match status" value="1"/>
</dbReference>
<feature type="domain" description="Histidine kinase/HSP90-like ATPase" evidence="3">
    <location>
        <begin position="2"/>
        <end position="52"/>
    </location>
</feature>
<evidence type="ECO:0000256" key="1">
    <source>
        <dbReference type="ARBA" id="ARBA00000085"/>
    </source>
</evidence>
<evidence type="ECO:0000313" key="5">
    <source>
        <dbReference type="Proteomes" id="UP000033423"/>
    </source>
</evidence>
<evidence type="ECO:0000313" key="4">
    <source>
        <dbReference type="EMBL" id="KJU85201.1"/>
    </source>
</evidence>
<evidence type="ECO:0000256" key="2">
    <source>
        <dbReference type="ARBA" id="ARBA00012438"/>
    </source>
</evidence>
<keyword evidence="5" id="KW-1185">Reference proteome</keyword>
<dbReference type="InterPro" id="IPR036890">
    <property type="entry name" value="HATPase_C_sf"/>
</dbReference>
<keyword evidence="4" id="KW-0808">Transferase</keyword>
<dbReference type="PRINTS" id="PR00344">
    <property type="entry name" value="BCTRLSENSOR"/>
</dbReference>
<dbReference type="Pfam" id="PF02518">
    <property type="entry name" value="HATPase_c"/>
    <property type="match status" value="1"/>
</dbReference>
<comment type="catalytic activity">
    <reaction evidence="1">
        <text>ATP + protein L-histidine = ADP + protein N-phospho-L-histidine.</text>
        <dbReference type="EC" id="2.7.13.3"/>
    </reaction>
</comment>
<dbReference type="Gene3D" id="3.30.565.10">
    <property type="entry name" value="Histidine kinase-like ATPase, C-terminal domain"/>
    <property type="match status" value="1"/>
</dbReference>
<gene>
    <name evidence="4" type="ORF">MBAV_002600</name>
</gene>
<organism evidence="4 5">
    <name type="scientific">Candidatus Magnetobacterium bavaricum</name>
    <dbReference type="NCBI Taxonomy" id="29290"/>
    <lineage>
        <taxon>Bacteria</taxon>
        <taxon>Pseudomonadati</taxon>
        <taxon>Nitrospirota</taxon>
        <taxon>Thermodesulfovibrionia</taxon>
        <taxon>Thermodesulfovibrionales</taxon>
        <taxon>Candidatus Magnetobacteriaceae</taxon>
        <taxon>Candidatus Magnetobacterium</taxon>
    </lineage>
</organism>
<accession>A0A0F3GTK3</accession>
<dbReference type="EC" id="2.7.13.3" evidence="2"/>
<dbReference type="GO" id="GO:0004673">
    <property type="term" value="F:protein histidine kinase activity"/>
    <property type="evidence" value="ECO:0007669"/>
    <property type="project" value="UniProtKB-EC"/>
</dbReference>
<dbReference type="AlphaFoldDB" id="A0A0F3GTK3"/>
<dbReference type="Proteomes" id="UP000033423">
    <property type="component" value="Unassembled WGS sequence"/>
</dbReference>
<dbReference type="InterPro" id="IPR004358">
    <property type="entry name" value="Sig_transdc_His_kin-like_C"/>
</dbReference>
<dbReference type="EMBL" id="LACI01001121">
    <property type="protein sequence ID" value="KJU85201.1"/>
    <property type="molecule type" value="Genomic_DNA"/>
</dbReference>